<comment type="caution">
    <text evidence="2">The sequence shown here is derived from an EMBL/GenBank/DDBJ whole genome shotgun (WGS) entry which is preliminary data.</text>
</comment>
<dbReference type="GO" id="GO:0004672">
    <property type="term" value="F:protein kinase activity"/>
    <property type="evidence" value="ECO:0007669"/>
    <property type="project" value="InterPro"/>
</dbReference>
<dbReference type="GO" id="GO:0005524">
    <property type="term" value="F:ATP binding"/>
    <property type="evidence" value="ECO:0007669"/>
    <property type="project" value="InterPro"/>
</dbReference>
<proteinExistence type="predicted"/>
<feature type="domain" description="Protein kinase" evidence="1">
    <location>
        <begin position="68"/>
        <end position="298"/>
    </location>
</feature>
<dbReference type="Proteomes" id="UP000308730">
    <property type="component" value="Unassembled WGS sequence"/>
</dbReference>
<reference evidence="2 3" key="1">
    <citation type="submission" date="2019-02" db="EMBL/GenBank/DDBJ databases">
        <title>Genome sequencing of the rare red list fungi Antrodiella citrinella (Flaviporus citrinellus).</title>
        <authorList>
            <person name="Buettner E."/>
            <person name="Kellner H."/>
        </authorList>
    </citation>
    <scope>NUCLEOTIDE SEQUENCE [LARGE SCALE GENOMIC DNA]</scope>
    <source>
        <strain evidence="2 3">DSM 108506</strain>
    </source>
</reference>
<gene>
    <name evidence="2" type="ORF">EUX98_g7638</name>
</gene>
<evidence type="ECO:0000313" key="2">
    <source>
        <dbReference type="EMBL" id="THH26549.1"/>
    </source>
</evidence>
<name>A0A4S4MLC3_9APHY</name>
<dbReference type="InterPro" id="IPR000719">
    <property type="entry name" value="Prot_kinase_dom"/>
</dbReference>
<keyword evidence="3" id="KW-1185">Reference proteome</keyword>
<dbReference type="InterPro" id="IPR011009">
    <property type="entry name" value="Kinase-like_dom_sf"/>
</dbReference>
<accession>A0A4S4MLC3</accession>
<dbReference type="PROSITE" id="PS50011">
    <property type="entry name" value="PROTEIN_KINASE_DOM"/>
    <property type="match status" value="1"/>
</dbReference>
<dbReference type="AlphaFoldDB" id="A0A4S4MLC3"/>
<dbReference type="Gene3D" id="1.10.510.10">
    <property type="entry name" value="Transferase(Phosphotransferase) domain 1"/>
    <property type="match status" value="1"/>
</dbReference>
<dbReference type="SUPFAM" id="SSF56112">
    <property type="entry name" value="Protein kinase-like (PK-like)"/>
    <property type="match status" value="1"/>
</dbReference>
<dbReference type="EMBL" id="SGPM01000336">
    <property type="protein sequence ID" value="THH26549.1"/>
    <property type="molecule type" value="Genomic_DNA"/>
</dbReference>
<sequence>MVAQHPLDTYDLDPTIRAEYSVLEVWARDVMAPIRDKCCCPTFIVAGTGPVLTVMGAVFTNRFIVQRLTSLTWLGEAATFEDSHVYELSRALRRSVDQLENYHRTLQVPELSPRLPHPRYFPYSTRFMDPQGPVVEFKYVRALTDAPESEVVVLAETVCISGVSYKHDLVVRFVDRYCGAAHQLLASHGLAPALHYFGLLDGQKAADDADDGLRHALYVGPLRMVVMDYVKGTEASGLATDPLTDDVVDQPKRALDILHNDGYVFGDMRPSNALLLDAGRVHLIDFSWAGKQGDARYP</sequence>
<organism evidence="2 3">
    <name type="scientific">Antrodiella citrinella</name>
    <dbReference type="NCBI Taxonomy" id="2447956"/>
    <lineage>
        <taxon>Eukaryota</taxon>
        <taxon>Fungi</taxon>
        <taxon>Dikarya</taxon>
        <taxon>Basidiomycota</taxon>
        <taxon>Agaricomycotina</taxon>
        <taxon>Agaricomycetes</taxon>
        <taxon>Polyporales</taxon>
        <taxon>Steccherinaceae</taxon>
        <taxon>Antrodiella</taxon>
    </lineage>
</organism>
<protein>
    <recommendedName>
        <fullName evidence="1">Protein kinase domain-containing protein</fullName>
    </recommendedName>
</protein>
<dbReference type="OrthoDB" id="2803426at2759"/>
<evidence type="ECO:0000313" key="3">
    <source>
        <dbReference type="Proteomes" id="UP000308730"/>
    </source>
</evidence>
<evidence type="ECO:0000259" key="1">
    <source>
        <dbReference type="PROSITE" id="PS50011"/>
    </source>
</evidence>